<keyword evidence="4" id="KW-1185">Reference proteome</keyword>
<dbReference type="Pfam" id="PF18883">
    <property type="entry name" value="AC_1"/>
    <property type="match status" value="1"/>
</dbReference>
<evidence type="ECO:0000259" key="1">
    <source>
        <dbReference type="Pfam" id="PF03797"/>
    </source>
</evidence>
<protein>
    <submittedName>
        <fullName evidence="3">Outer membrane autotransporter barrel domain protein</fullName>
    </submittedName>
</protein>
<accession>D1AVB4</accession>
<dbReference type="SUPFAM" id="SSF103515">
    <property type="entry name" value="Autotransporter"/>
    <property type="match status" value="1"/>
</dbReference>
<dbReference type="EMBL" id="CP001779">
    <property type="protein sequence ID" value="ACZ01674.1"/>
    <property type="molecule type" value="Genomic_DNA"/>
</dbReference>
<gene>
    <name evidence="3" type="ordered locus">Smon_1220</name>
</gene>
<dbReference type="KEGG" id="smf:Smon_1220"/>
<sequence>MNINKTIFLFIFLSAIISNSKTIDEKINEDINKINEVEKQIKYDKFEDAKNSIHIETGKKVSLVFNKDIDNPTSYVVFSNGKPDSVRIVNNATLSSRAEVITSLHNHDFSNLIYVINNKKLVGTADNVNAVSLIGKYIYFKNSENALLTAKNYPTSMGFRARELGILDNAGTIEKDVYMTLKNGSIINRSSGLHNDLIAHFEENGNYKNEGKVNGRIVVLSMLYFKFVNSGIINDVKYGLPFLIGTEGNFKGKYLNYGKEILFLNTSTGVIKKDKMFVDSGVGIMNFQNFGNIESNVYITAIKGSVDNNKEIIGDVYLTNYYFSKIDSWKKIRNEDTVLNVNLQNGKVEGNLILKRKGLKETIVTIKSMDNITGMLDSTEGDNDILRLIGSGEVKSKDKFKDFEKIHLQNSDWTFNDEEYKVNNEILVEASKLSIKKGDLKTKKFTNNERSTINILKDSNIEVEDKFVNKGLISFLNSKDNTSNLSIKGNYVGENSKLLMRTYIDELKSDKLKLDGSASGSTGVEISNPNFTLNKRMKNKLKLIETKSSTKDAFTLLNPEHGIYRYRLSLENNNWYLSQEYNKPFLGLILNSIDKLRNESNLTYYDHNKLNNGRNEKLWTKIKNISSKNILSDNINIDSNITNIFIGYDILEKKEYKYGVFGNLLFDRVSSGKEKKSGKTGAFGLGLYGTWHNKHFYADSWLNYMYSQNSADRLNYELHSLKASIEVGTRGDMYIGKNRLVCNLYEQLIFSYVSNPNIEDVNNLNNVNIKSRLGTNLTLFTHFKNINPYIEFNWIYDTRLVGVRVEKEEYLYNNNKNTFELKWGLREMNVNDRLSMWVNIVHRFNEAGYRANGVEAGMVYKMI</sequence>
<evidence type="ECO:0000313" key="4">
    <source>
        <dbReference type="Proteomes" id="UP000002072"/>
    </source>
</evidence>
<dbReference type="RefSeq" id="WP_012859221.1">
    <property type="nucleotide sequence ID" value="NC_013515.1"/>
</dbReference>
<dbReference type="SUPFAM" id="SSF51126">
    <property type="entry name" value="Pectin lyase-like"/>
    <property type="match status" value="1"/>
</dbReference>
<proteinExistence type="predicted"/>
<dbReference type="InterPro" id="IPR012332">
    <property type="entry name" value="Autotransporter_pectin_lyase_C"/>
</dbReference>
<dbReference type="AlphaFoldDB" id="D1AVB4"/>
<dbReference type="GeneID" id="29674068"/>
<dbReference type="InterPro" id="IPR011050">
    <property type="entry name" value="Pectin_lyase_fold/virulence"/>
</dbReference>
<name>D1AVB4_STRM9</name>
<dbReference type="InterPro" id="IPR036709">
    <property type="entry name" value="Autotransporte_beta_dom_sf"/>
</dbReference>
<reference evidence="3 4" key="1">
    <citation type="journal article" date="2009" name="Stand. Genomic Sci.">
        <title>Complete genome sequence of Streptobacillus moniliformis type strain (9901T).</title>
        <authorList>
            <person name="Nolan M."/>
            <person name="Gronow S."/>
            <person name="Lapidus A."/>
            <person name="Ivanova N."/>
            <person name="Copeland A."/>
            <person name="Lucas S."/>
            <person name="Del Rio T.G."/>
            <person name="Chen F."/>
            <person name="Tice H."/>
            <person name="Pitluck S."/>
            <person name="Cheng J.F."/>
            <person name="Sims D."/>
            <person name="Meincke L."/>
            <person name="Bruce D."/>
            <person name="Goodwin L."/>
            <person name="Brettin T."/>
            <person name="Han C."/>
            <person name="Detter J.C."/>
            <person name="Ovchinikova G."/>
            <person name="Pati A."/>
            <person name="Mavromatis K."/>
            <person name="Mikhailova N."/>
            <person name="Chen A."/>
            <person name="Palaniappan K."/>
            <person name="Land M."/>
            <person name="Hauser L."/>
            <person name="Chang Y.J."/>
            <person name="Jeffries C.D."/>
            <person name="Rohde M."/>
            <person name="Sproer C."/>
            <person name="Goker M."/>
            <person name="Bristow J."/>
            <person name="Eisen J.A."/>
            <person name="Markowitz V."/>
            <person name="Hugenholtz P."/>
            <person name="Kyrpides N.C."/>
            <person name="Klenk H.P."/>
            <person name="Chain P."/>
        </authorList>
    </citation>
    <scope>NUCLEOTIDE SEQUENCE [LARGE SCALE GENOMIC DNA]</scope>
    <source>
        <strain evidence="4">ATCC 14647 / DSM 12112 / NCTC 10651 / 9901</strain>
    </source>
</reference>
<dbReference type="eggNOG" id="COG3468">
    <property type="taxonomic scope" value="Bacteria"/>
</dbReference>
<dbReference type="Pfam" id="PF03797">
    <property type="entry name" value="Autotransporter"/>
    <property type="match status" value="1"/>
</dbReference>
<dbReference type="InterPro" id="IPR043990">
    <property type="entry name" value="AC_1"/>
</dbReference>
<dbReference type="HOGENOM" id="CLU_329801_0_0_0"/>
<dbReference type="InterPro" id="IPR005546">
    <property type="entry name" value="Autotransporte_beta"/>
</dbReference>
<evidence type="ECO:0000259" key="2">
    <source>
        <dbReference type="Pfam" id="PF18883"/>
    </source>
</evidence>
<organism evidence="3 4">
    <name type="scientific">Streptobacillus moniliformis (strain ATCC 14647 / DSM 12112 / NCTC 10651 / 9901)</name>
    <dbReference type="NCBI Taxonomy" id="519441"/>
    <lineage>
        <taxon>Bacteria</taxon>
        <taxon>Fusobacteriati</taxon>
        <taxon>Fusobacteriota</taxon>
        <taxon>Fusobacteriia</taxon>
        <taxon>Fusobacteriales</taxon>
        <taxon>Leptotrichiaceae</taxon>
        <taxon>Streptobacillus</taxon>
    </lineage>
</organism>
<evidence type="ECO:0000313" key="3">
    <source>
        <dbReference type="EMBL" id="ACZ01674.1"/>
    </source>
</evidence>
<feature type="domain" description="Autochaperone" evidence="2">
    <location>
        <begin position="469"/>
        <end position="568"/>
    </location>
</feature>
<dbReference type="Gene3D" id="2.160.20.20">
    <property type="match status" value="1"/>
</dbReference>
<dbReference type="OrthoDB" id="90207at2"/>
<feature type="domain" description="Autotransporter" evidence="1">
    <location>
        <begin position="636"/>
        <end position="839"/>
    </location>
</feature>
<dbReference type="Gene3D" id="2.40.128.130">
    <property type="entry name" value="Autotransporter beta-domain"/>
    <property type="match status" value="1"/>
</dbReference>
<dbReference type="Proteomes" id="UP000002072">
    <property type="component" value="Chromosome"/>
</dbReference>